<feature type="transmembrane region" description="Helical" evidence="1">
    <location>
        <begin position="48"/>
        <end position="72"/>
    </location>
</feature>
<feature type="transmembrane region" description="Helical" evidence="1">
    <location>
        <begin position="84"/>
        <end position="106"/>
    </location>
</feature>
<dbReference type="Proteomes" id="UP001515641">
    <property type="component" value="Unassembled WGS sequence"/>
</dbReference>
<reference evidence="2 3" key="1">
    <citation type="submission" date="2020-03" db="EMBL/GenBank/DDBJ databases">
        <title>Draft genome sequence of environmentally isolated cultures.</title>
        <authorList>
            <person name="Wilson H.S."/>
            <person name="De Leon M.E."/>
        </authorList>
    </citation>
    <scope>NUCLEOTIDE SEQUENCE [LARGE SCALE GENOMIC DNA]</scope>
    <source>
        <strain evidence="2 3">HSC-31F16</strain>
    </source>
</reference>
<feature type="transmembrane region" description="Helical" evidence="1">
    <location>
        <begin position="126"/>
        <end position="149"/>
    </location>
</feature>
<evidence type="ECO:0000313" key="3">
    <source>
        <dbReference type="Proteomes" id="UP001515641"/>
    </source>
</evidence>
<feature type="transmembrane region" description="Helical" evidence="1">
    <location>
        <begin position="7"/>
        <end position="28"/>
    </location>
</feature>
<protein>
    <recommendedName>
        <fullName evidence="4">DUF4149 domain-containing protein</fullName>
    </recommendedName>
</protein>
<evidence type="ECO:0008006" key="4">
    <source>
        <dbReference type="Google" id="ProtNLM"/>
    </source>
</evidence>
<keyword evidence="1" id="KW-0812">Transmembrane</keyword>
<evidence type="ECO:0000256" key="1">
    <source>
        <dbReference type="SAM" id="Phobius"/>
    </source>
</evidence>
<dbReference type="EMBL" id="JAAOMA010000093">
    <property type="protein sequence ID" value="NHR08775.1"/>
    <property type="molecule type" value="Genomic_DNA"/>
</dbReference>
<keyword evidence="1" id="KW-0472">Membrane</keyword>
<sequence length="152" mass="16693">MLKFRWLYYGFGASTVFLFSLGLGLSWLKVGGDITHRFVSCGGGIFHWQVIFSQLLLLESILMNALFFGLNGRFISVTNLPKSQLLMGASLCLLLVGLIADAVLGYEFQCESAVFGSGLRYATFTLGMNIFHAALFLLCFQACALGRALKVE</sequence>
<accession>A0ABX0LJW8</accession>
<proteinExistence type="predicted"/>
<keyword evidence="3" id="KW-1185">Reference proteome</keyword>
<keyword evidence="1" id="KW-1133">Transmembrane helix</keyword>
<organism evidence="2 3">
    <name type="scientific">Chromobacterium fluminis</name>
    <dbReference type="NCBI Taxonomy" id="3044269"/>
    <lineage>
        <taxon>Bacteria</taxon>
        <taxon>Pseudomonadati</taxon>
        <taxon>Pseudomonadota</taxon>
        <taxon>Betaproteobacteria</taxon>
        <taxon>Neisseriales</taxon>
        <taxon>Chromobacteriaceae</taxon>
        <taxon>Chromobacterium</taxon>
    </lineage>
</organism>
<name>A0ABX0LJW8_9NEIS</name>
<dbReference type="RefSeq" id="WP_166454372.1">
    <property type="nucleotide sequence ID" value="NZ_JAAOMA010000093.1"/>
</dbReference>
<gene>
    <name evidence="2" type="ORF">HA052_26665</name>
</gene>
<comment type="caution">
    <text evidence="2">The sequence shown here is derived from an EMBL/GenBank/DDBJ whole genome shotgun (WGS) entry which is preliminary data.</text>
</comment>
<evidence type="ECO:0000313" key="2">
    <source>
        <dbReference type="EMBL" id="NHR08775.1"/>
    </source>
</evidence>